<protein>
    <recommendedName>
        <fullName evidence="3">histidine kinase</fullName>
        <ecNumber evidence="3">2.7.13.3</ecNumber>
    </recommendedName>
</protein>
<dbReference type="SMART" id="SM00387">
    <property type="entry name" value="HATPase_c"/>
    <property type="match status" value="1"/>
</dbReference>
<proteinExistence type="predicted"/>
<dbReference type="Pfam" id="PF02518">
    <property type="entry name" value="HATPase_c"/>
    <property type="match status" value="1"/>
</dbReference>
<gene>
    <name evidence="9" type="primary">sphS</name>
    <name evidence="9" type="ORF">NCTC13307_01689</name>
</gene>
<evidence type="ECO:0000256" key="3">
    <source>
        <dbReference type="ARBA" id="ARBA00012438"/>
    </source>
</evidence>
<dbReference type="Gene3D" id="1.10.287.130">
    <property type="match status" value="1"/>
</dbReference>
<evidence type="ECO:0000259" key="8">
    <source>
        <dbReference type="PROSITE" id="PS50109"/>
    </source>
</evidence>
<dbReference type="PANTHER" id="PTHR45453">
    <property type="entry name" value="PHOSPHATE REGULON SENSOR PROTEIN PHOR"/>
    <property type="match status" value="1"/>
</dbReference>
<dbReference type="GO" id="GO:0000155">
    <property type="term" value="F:phosphorelay sensor kinase activity"/>
    <property type="evidence" value="ECO:0007669"/>
    <property type="project" value="InterPro"/>
</dbReference>
<evidence type="ECO:0000256" key="2">
    <source>
        <dbReference type="ARBA" id="ARBA00004370"/>
    </source>
</evidence>
<evidence type="ECO:0000256" key="1">
    <source>
        <dbReference type="ARBA" id="ARBA00000085"/>
    </source>
</evidence>
<name>A0A381I9N2_CLODI</name>
<dbReference type="InterPro" id="IPR008358">
    <property type="entry name" value="Sig_transdc_His_kin/Pase_MprB"/>
</dbReference>
<keyword evidence="5 9" id="KW-0808">Transferase</keyword>
<reference evidence="9" key="1">
    <citation type="submission" date="2018-06" db="EMBL/GenBank/DDBJ databases">
        <authorList>
            <consortium name="Pathogen Informatics"/>
            <person name="Doyle S."/>
        </authorList>
    </citation>
    <scope>NUCLEOTIDE SEQUENCE</scope>
    <source>
        <strain evidence="9">NCTC13307</strain>
    </source>
</reference>
<feature type="domain" description="Histidine kinase" evidence="8">
    <location>
        <begin position="28"/>
        <end position="243"/>
    </location>
</feature>
<dbReference type="InterPro" id="IPR036097">
    <property type="entry name" value="HisK_dim/P_sf"/>
</dbReference>
<dbReference type="InterPro" id="IPR050351">
    <property type="entry name" value="BphY/WalK/GraS-like"/>
</dbReference>
<organism evidence="9">
    <name type="scientific">Clostridioides difficile</name>
    <name type="common">Peptoclostridium difficile</name>
    <dbReference type="NCBI Taxonomy" id="1496"/>
    <lineage>
        <taxon>Bacteria</taxon>
        <taxon>Bacillati</taxon>
        <taxon>Bacillota</taxon>
        <taxon>Clostridia</taxon>
        <taxon>Peptostreptococcales</taxon>
        <taxon>Peptostreptococcaceae</taxon>
        <taxon>Clostridioides</taxon>
    </lineage>
</organism>
<dbReference type="EMBL" id="UFWD01000001">
    <property type="protein sequence ID" value="SUY23369.1"/>
    <property type="molecule type" value="Genomic_DNA"/>
</dbReference>
<dbReference type="CDD" id="cd00082">
    <property type="entry name" value="HisKA"/>
    <property type="match status" value="1"/>
</dbReference>
<comment type="catalytic activity">
    <reaction evidence="1">
        <text>ATP + protein L-histidine = ADP + protein N-phospho-L-histidine.</text>
        <dbReference type="EC" id="2.7.13.3"/>
    </reaction>
</comment>
<dbReference type="PRINTS" id="PR01780">
    <property type="entry name" value="LANTIREGPROT"/>
</dbReference>
<sequence length="243" mass="27560">MDKMKLALKDSLEKQWMLEENRKEQISALAHDIKTPLTIIHGNTDLLIEINENPELLEYMEYISKGVTQIEKYINTLIDISKTENGYILNKEAISMSEFIKDVLVQIEALASTKNLDVEFYKQDNLPKNITIDRELLFRAIMNIISNAIDYSPSQSKLYISVSVCNKYLKFVVTDCGSGFSKADLSKATEQFYTGDLSRNSKSHYGMGLYIVNNIVQKHNGILYIENSVKTGGAMVTIEIPIV</sequence>
<evidence type="ECO:0000256" key="7">
    <source>
        <dbReference type="ARBA" id="ARBA00023012"/>
    </source>
</evidence>
<evidence type="ECO:0000256" key="5">
    <source>
        <dbReference type="ARBA" id="ARBA00022679"/>
    </source>
</evidence>
<dbReference type="Pfam" id="PF00512">
    <property type="entry name" value="HisKA"/>
    <property type="match status" value="1"/>
</dbReference>
<dbReference type="CDD" id="cd16975">
    <property type="entry name" value="HATPase_SpaK_NisK-like"/>
    <property type="match status" value="1"/>
</dbReference>
<evidence type="ECO:0000256" key="4">
    <source>
        <dbReference type="ARBA" id="ARBA00022553"/>
    </source>
</evidence>
<dbReference type="GO" id="GO:0004721">
    <property type="term" value="F:phosphoprotein phosphatase activity"/>
    <property type="evidence" value="ECO:0007669"/>
    <property type="project" value="TreeGrafter"/>
</dbReference>
<dbReference type="GO" id="GO:0005886">
    <property type="term" value="C:plasma membrane"/>
    <property type="evidence" value="ECO:0007669"/>
    <property type="project" value="TreeGrafter"/>
</dbReference>
<dbReference type="AlphaFoldDB" id="A0A381I9N2"/>
<dbReference type="Gene3D" id="3.30.565.10">
    <property type="entry name" value="Histidine kinase-like ATPase, C-terminal domain"/>
    <property type="match status" value="1"/>
</dbReference>
<evidence type="ECO:0000313" key="9">
    <source>
        <dbReference type="EMBL" id="SUY23369.1"/>
    </source>
</evidence>
<dbReference type="InterPro" id="IPR044082">
    <property type="entry name" value="SpaK_NisK-like_HATPase"/>
</dbReference>
<dbReference type="SMART" id="SM00388">
    <property type="entry name" value="HisKA"/>
    <property type="match status" value="1"/>
</dbReference>
<accession>A0A381I9N2</accession>
<dbReference type="SUPFAM" id="SSF47384">
    <property type="entry name" value="Homodimeric domain of signal transducing histidine kinase"/>
    <property type="match status" value="1"/>
</dbReference>
<dbReference type="PROSITE" id="PS50109">
    <property type="entry name" value="HIS_KIN"/>
    <property type="match status" value="1"/>
</dbReference>
<keyword evidence="6 9" id="KW-0418">Kinase</keyword>
<dbReference type="SUPFAM" id="SSF55874">
    <property type="entry name" value="ATPase domain of HSP90 chaperone/DNA topoisomerase II/histidine kinase"/>
    <property type="match status" value="1"/>
</dbReference>
<dbReference type="InterPro" id="IPR005467">
    <property type="entry name" value="His_kinase_dom"/>
</dbReference>
<keyword evidence="7" id="KW-0902">Two-component regulatory system</keyword>
<evidence type="ECO:0000256" key="6">
    <source>
        <dbReference type="ARBA" id="ARBA00022777"/>
    </source>
</evidence>
<dbReference type="GO" id="GO:0016036">
    <property type="term" value="P:cellular response to phosphate starvation"/>
    <property type="evidence" value="ECO:0007669"/>
    <property type="project" value="TreeGrafter"/>
</dbReference>
<comment type="subcellular location">
    <subcellularLocation>
        <location evidence="2">Membrane</location>
    </subcellularLocation>
</comment>
<dbReference type="EC" id="2.7.13.3" evidence="3"/>
<dbReference type="InterPro" id="IPR003594">
    <property type="entry name" value="HATPase_dom"/>
</dbReference>
<keyword evidence="4" id="KW-0597">Phosphoprotein</keyword>
<dbReference type="PANTHER" id="PTHR45453:SF1">
    <property type="entry name" value="PHOSPHATE REGULON SENSOR PROTEIN PHOR"/>
    <property type="match status" value="1"/>
</dbReference>
<dbReference type="InterPro" id="IPR003661">
    <property type="entry name" value="HisK_dim/P_dom"/>
</dbReference>
<dbReference type="InterPro" id="IPR036890">
    <property type="entry name" value="HATPase_C_sf"/>
</dbReference>